<accession>A0A1G1YIA4</accession>
<sequence length="470" mass="52591">MSNTNTLVSRGFQVPLTEVEPAPRVITPPDPSLDGFWRCRVADRCGGAGFDEPGSGYSFSAVLAEERELEQLNQPGDPSSALLKLSIADPTDKMSYEAFATGIKLFHECPDASRYTDLAGVRAGNGTDLGDTHEEIVKYLIGRFPQLADQLTVDWVQYSPGAIKRALAEYIPAAFFINEGSPTSRRQTQLLYPKPGYGVIKDAINRRGAIVTEIPLENHNDRWQMPFPWDFQLADYSPVLYLNVPHNPTGMTYDVNRWMATLCWARDVGAIVVVDEAYIDLCYRHDACSVLTIPGWEANCIVLQSVSKGWDATGLRFGWIVAHPTAIKVLRKVMDLKDSGMFAPSIAAGLECLRNPVWTTRAKQRYEQLHRLLNAGLREAGFNAPMPEAGLCQFTPAPVAVDGHRFGSIIECAKWFRQTLRVSLMDYELGRHWYLRWAVTIKPVPECDLPTRESVIAEVCRRLGEHRLSF</sequence>
<reference evidence="7 8" key="1">
    <citation type="journal article" date="2016" name="Nat. Commun.">
        <title>Thousands of microbial genomes shed light on interconnected biogeochemical processes in an aquifer system.</title>
        <authorList>
            <person name="Anantharaman K."/>
            <person name="Brown C.T."/>
            <person name="Hug L.A."/>
            <person name="Sharon I."/>
            <person name="Castelle C.J."/>
            <person name="Probst A.J."/>
            <person name="Thomas B.C."/>
            <person name="Singh A."/>
            <person name="Wilkins M.J."/>
            <person name="Karaoz U."/>
            <person name="Brodie E.L."/>
            <person name="Williams K.H."/>
            <person name="Hubbard S.S."/>
            <person name="Banfield J.F."/>
        </authorList>
    </citation>
    <scope>NUCLEOTIDE SEQUENCE [LARGE SCALE GENOMIC DNA]</scope>
</reference>
<evidence type="ECO:0000256" key="2">
    <source>
        <dbReference type="ARBA" id="ARBA00007441"/>
    </source>
</evidence>
<dbReference type="STRING" id="1797542.A3J59_03820"/>
<gene>
    <name evidence="7" type="ORF">A3J59_03820</name>
</gene>
<dbReference type="Gene3D" id="3.40.640.10">
    <property type="entry name" value="Type I PLP-dependent aspartate aminotransferase-like (Major domain)"/>
    <property type="match status" value="1"/>
</dbReference>
<evidence type="ECO:0000256" key="1">
    <source>
        <dbReference type="ARBA" id="ARBA00001933"/>
    </source>
</evidence>
<dbReference type="PANTHER" id="PTHR46383:SF1">
    <property type="entry name" value="ASPARTATE AMINOTRANSFERASE"/>
    <property type="match status" value="1"/>
</dbReference>
<organism evidence="7 8">
    <name type="scientific">Candidatus Buchananbacteria bacterium RIFCSPHIGHO2_02_FULL_56_16</name>
    <dbReference type="NCBI Taxonomy" id="1797542"/>
    <lineage>
        <taxon>Bacteria</taxon>
        <taxon>Candidatus Buchananiibacteriota</taxon>
    </lineage>
</organism>
<comment type="similarity">
    <text evidence="2">Belongs to the class-I pyridoxal-phosphate-dependent aminotransferase family.</text>
</comment>
<dbReference type="AlphaFoldDB" id="A0A1G1YIA4"/>
<keyword evidence="5" id="KW-0663">Pyridoxal phosphate</keyword>
<dbReference type="GO" id="GO:0006520">
    <property type="term" value="P:amino acid metabolic process"/>
    <property type="evidence" value="ECO:0007669"/>
    <property type="project" value="InterPro"/>
</dbReference>
<evidence type="ECO:0000256" key="5">
    <source>
        <dbReference type="ARBA" id="ARBA00022898"/>
    </source>
</evidence>
<comment type="caution">
    <text evidence="7">The sequence shown here is derived from an EMBL/GenBank/DDBJ whole genome shotgun (WGS) entry which is preliminary data.</text>
</comment>
<keyword evidence="4" id="KW-0808">Transferase</keyword>
<evidence type="ECO:0000256" key="3">
    <source>
        <dbReference type="ARBA" id="ARBA00022576"/>
    </source>
</evidence>
<dbReference type="SUPFAM" id="SSF53383">
    <property type="entry name" value="PLP-dependent transferases"/>
    <property type="match status" value="1"/>
</dbReference>
<dbReference type="GO" id="GO:0008483">
    <property type="term" value="F:transaminase activity"/>
    <property type="evidence" value="ECO:0007669"/>
    <property type="project" value="UniProtKB-KW"/>
</dbReference>
<dbReference type="Pfam" id="PF00155">
    <property type="entry name" value="Aminotran_1_2"/>
    <property type="match status" value="1"/>
</dbReference>
<dbReference type="GO" id="GO:0030170">
    <property type="term" value="F:pyridoxal phosphate binding"/>
    <property type="evidence" value="ECO:0007669"/>
    <property type="project" value="InterPro"/>
</dbReference>
<feature type="domain" description="Aminotransferase class I/classII large" evidence="6">
    <location>
        <begin position="186"/>
        <end position="395"/>
    </location>
</feature>
<evidence type="ECO:0000259" key="6">
    <source>
        <dbReference type="Pfam" id="PF00155"/>
    </source>
</evidence>
<evidence type="ECO:0000313" key="8">
    <source>
        <dbReference type="Proteomes" id="UP000177310"/>
    </source>
</evidence>
<dbReference type="InterPro" id="IPR015421">
    <property type="entry name" value="PyrdxlP-dep_Trfase_major"/>
</dbReference>
<dbReference type="InterPro" id="IPR015424">
    <property type="entry name" value="PyrdxlP-dep_Trfase"/>
</dbReference>
<dbReference type="Proteomes" id="UP000177310">
    <property type="component" value="Unassembled WGS sequence"/>
</dbReference>
<comment type="cofactor">
    <cofactor evidence="1">
        <name>pyridoxal 5'-phosphate</name>
        <dbReference type="ChEBI" id="CHEBI:597326"/>
    </cofactor>
</comment>
<evidence type="ECO:0000313" key="7">
    <source>
        <dbReference type="EMBL" id="OGY52019.1"/>
    </source>
</evidence>
<proteinExistence type="inferred from homology"/>
<name>A0A1G1YIA4_9BACT</name>
<dbReference type="InterPro" id="IPR004839">
    <property type="entry name" value="Aminotransferase_I/II_large"/>
</dbReference>
<dbReference type="CDD" id="cd00609">
    <property type="entry name" value="AAT_like"/>
    <property type="match status" value="1"/>
</dbReference>
<dbReference type="PANTHER" id="PTHR46383">
    <property type="entry name" value="ASPARTATE AMINOTRANSFERASE"/>
    <property type="match status" value="1"/>
</dbReference>
<dbReference type="EMBL" id="MHIL01000010">
    <property type="protein sequence ID" value="OGY52019.1"/>
    <property type="molecule type" value="Genomic_DNA"/>
</dbReference>
<evidence type="ECO:0000256" key="4">
    <source>
        <dbReference type="ARBA" id="ARBA00022679"/>
    </source>
</evidence>
<dbReference type="InterPro" id="IPR050596">
    <property type="entry name" value="AspAT/PAT-like"/>
</dbReference>
<keyword evidence="3" id="KW-0032">Aminotransferase</keyword>
<protein>
    <recommendedName>
        <fullName evidence="6">Aminotransferase class I/classII large domain-containing protein</fullName>
    </recommendedName>
</protein>